<feature type="non-terminal residue" evidence="2">
    <location>
        <position position="127"/>
    </location>
</feature>
<feature type="compositionally biased region" description="Polar residues" evidence="1">
    <location>
        <begin position="74"/>
        <end position="88"/>
    </location>
</feature>
<accession>A0A0L0EY97</accession>
<dbReference type="EMBL" id="KQ255225">
    <property type="protein sequence ID" value="KNC69406.1"/>
    <property type="molecule type" value="Genomic_DNA"/>
</dbReference>
<evidence type="ECO:0000313" key="3">
    <source>
        <dbReference type="Proteomes" id="UP000054560"/>
    </source>
</evidence>
<name>A0A0L0EY97_9EUKA</name>
<organism evidence="2 3">
    <name type="scientific">Sphaeroforma arctica JP610</name>
    <dbReference type="NCBI Taxonomy" id="667725"/>
    <lineage>
        <taxon>Eukaryota</taxon>
        <taxon>Ichthyosporea</taxon>
        <taxon>Ichthyophonida</taxon>
        <taxon>Sphaeroforma</taxon>
    </lineage>
</organism>
<proteinExistence type="predicted"/>
<feature type="compositionally biased region" description="Polar residues" evidence="1">
    <location>
        <begin position="56"/>
        <end position="67"/>
    </location>
</feature>
<gene>
    <name evidence="2" type="ORF">SARC_18083</name>
</gene>
<dbReference type="Proteomes" id="UP000054560">
    <property type="component" value="Unassembled WGS sequence"/>
</dbReference>
<feature type="compositionally biased region" description="Pro residues" evidence="1">
    <location>
        <begin position="10"/>
        <end position="30"/>
    </location>
</feature>
<evidence type="ECO:0000256" key="1">
    <source>
        <dbReference type="SAM" id="MobiDB-lite"/>
    </source>
</evidence>
<sequence>KHDASSPFAPKSPRPPAKPLKPKPAMPPNPAKSTDMPSKDIGLSEKGPAPEIIEPTHSSASANTPANTREAADTDTSTHNTETITHKNTPPTTPAKPNIPRKPSIAGKSGPPPVAPKPDAHLANIRQ</sequence>
<reference evidence="2 3" key="1">
    <citation type="submission" date="2011-02" db="EMBL/GenBank/DDBJ databases">
        <title>The Genome Sequence of Sphaeroforma arctica JP610.</title>
        <authorList>
            <consortium name="The Broad Institute Genome Sequencing Platform"/>
            <person name="Russ C."/>
            <person name="Cuomo C."/>
            <person name="Young S.K."/>
            <person name="Zeng Q."/>
            <person name="Gargeya S."/>
            <person name="Alvarado L."/>
            <person name="Berlin A."/>
            <person name="Chapman S.B."/>
            <person name="Chen Z."/>
            <person name="Freedman E."/>
            <person name="Gellesch M."/>
            <person name="Goldberg J."/>
            <person name="Griggs A."/>
            <person name="Gujja S."/>
            <person name="Heilman E."/>
            <person name="Heiman D."/>
            <person name="Howarth C."/>
            <person name="Mehta T."/>
            <person name="Neiman D."/>
            <person name="Pearson M."/>
            <person name="Roberts A."/>
            <person name="Saif S."/>
            <person name="Shea T."/>
            <person name="Shenoy N."/>
            <person name="Sisk P."/>
            <person name="Stolte C."/>
            <person name="Sykes S."/>
            <person name="White J."/>
            <person name="Yandava C."/>
            <person name="Burger G."/>
            <person name="Gray M.W."/>
            <person name="Holland P.W.H."/>
            <person name="King N."/>
            <person name="Lang F.B.F."/>
            <person name="Roger A.J."/>
            <person name="Ruiz-Trillo I."/>
            <person name="Haas B."/>
            <person name="Nusbaum C."/>
            <person name="Birren B."/>
        </authorList>
    </citation>
    <scope>NUCLEOTIDE SEQUENCE [LARGE SCALE GENOMIC DNA]</scope>
    <source>
        <strain evidence="2 3">JP610</strain>
    </source>
</reference>
<dbReference type="RefSeq" id="XP_014143308.1">
    <property type="nucleotide sequence ID" value="XM_014287833.1"/>
</dbReference>
<evidence type="ECO:0000313" key="2">
    <source>
        <dbReference type="EMBL" id="KNC69406.1"/>
    </source>
</evidence>
<dbReference type="GeneID" id="25918587"/>
<feature type="region of interest" description="Disordered" evidence="1">
    <location>
        <begin position="1"/>
        <end position="127"/>
    </location>
</feature>
<dbReference type="AlphaFoldDB" id="A0A0L0EY97"/>
<protein>
    <submittedName>
        <fullName evidence="2">Uncharacterized protein</fullName>
    </submittedName>
</protein>
<feature type="non-terminal residue" evidence="2">
    <location>
        <position position="1"/>
    </location>
</feature>
<keyword evidence="3" id="KW-1185">Reference proteome</keyword>